<feature type="transmembrane region" description="Helical" evidence="1">
    <location>
        <begin position="344"/>
        <end position="364"/>
    </location>
</feature>
<organism evidence="2 3">
    <name type="scientific">Streptomyces jeddahensis</name>
    <dbReference type="NCBI Taxonomy" id="1716141"/>
    <lineage>
        <taxon>Bacteria</taxon>
        <taxon>Bacillati</taxon>
        <taxon>Actinomycetota</taxon>
        <taxon>Actinomycetes</taxon>
        <taxon>Kitasatosporales</taxon>
        <taxon>Streptomycetaceae</taxon>
        <taxon>Streptomyces</taxon>
    </lineage>
</organism>
<feature type="transmembrane region" description="Helical" evidence="1">
    <location>
        <begin position="101"/>
        <end position="122"/>
    </location>
</feature>
<dbReference type="EMBL" id="LOHS01000158">
    <property type="protein sequence ID" value="OAH10088.1"/>
    <property type="molecule type" value="Genomic_DNA"/>
</dbReference>
<feature type="transmembrane region" description="Helical" evidence="1">
    <location>
        <begin position="321"/>
        <end position="338"/>
    </location>
</feature>
<dbReference type="Proteomes" id="UP000077381">
    <property type="component" value="Unassembled WGS sequence"/>
</dbReference>
<name>A0A177HIT4_9ACTN</name>
<reference evidence="2 3" key="1">
    <citation type="submission" date="2015-12" db="EMBL/GenBank/DDBJ databases">
        <title>Genome sequence of Streptomyces sp. G25.</title>
        <authorList>
            <person name="Poehlein A."/>
            <person name="Roettig A."/>
            <person name="Hiessl S."/>
            <person name="Hauschild P."/>
            <person name="Schauer J."/>
            <person name="Madkour M.H."/>
            <person name="Al-Ansari A.M."/>
            <person name="Almakishah N.H."/>
            <person name="Steinbuechel A."/>
            <person name="Daniel R."/>
        </authorList>
    </citation>
    <scope>NUCLEOTIDE SEQUENCE [LARGE SCALE GENOMIC DNA]</scope>
    <source>
        <strain evidence="3">G25(2015)</strain>
    </source>
</reference>
<feature type="transmembrane region" description="Helical" evidence="1">
    <location>
        <begin position="167"/>
        <end position="185"/>
    </location>
</feature>
<keyword evidence="1" id="KW-0812">Transmembrane</keyword>
<feature type="transmembrane region" description="Helical" evidence="1">
    <location>
        <begin position="376"/>
        <end position="397"/>
    </location>
</feature>
<keyword evidence="1" id="KW-0472">Membrane</keyword>
<feature type="transmembrane region" description="Helical" evidence="1">
    <location>
        <begin position="219"/>
        <end position="237"/>
    </location>
</feature>
<keyword evidence="3" id="KW-1185">Reference proteome</keyword>
<sequence length="546" mass="58725">MTTATAERQAARDAPALRTSGRLRRPSPYLVVGGLFWLVMSVAYWRVPMCCDFGQHAAVVERLKANLLHPAHPMADLPGAGSPYYSPYAVLQAVFARATGLAGRVVVKLAGPVNLLVLLVGVGRFVRVLTPRPWAPVAALGAMVLLWGTHPAWWSGYLGLLSMTGNLAYPSTFAIGLAFLAWAWAGSLAARPTAGSLWRYAGLGALCGLILLIHPITAVGAVTGVVAFAVTGVGAFASPCRGPWPSRSLEWRVPCGWAVTAVAAAAVAASWPYFGVFSLIGDHSVDAIHQRLYAQIPGKFWLAGIGLPALWLRWRRNHRDPLVLMFVLECAVVAYGWVSGHFTYGRILGLTLVPPQFALAVEVAAPRPWPRWRRGLASVAAVGACVGFLSVQAGAVVPRSLDPVGLRHPPSWPTYEWAARHIAPGDVVLTNGYRAVRSLPAYGPNLVAPAWPDPALDERERDRRRAAVRAYLAPTSTHAERTAIVRRYHVRWLLLGEGQRVPGEAVVVARNARTGEVLARVDGDGSPYSTYSTTSSTGMLPRVALE</sequence>
<dbReference type="RefSeq" id="WP_067284576.1">
    <property type="nucleotide sequence ID" value="NZ_LOHS01000158.1"/>
</dbReference>
<feature type="transmembrane region" description="Helical" evidence="1">
    <location>
        <begin position="292"/>
        <end position="314"/>
    </location>
</feature>
<feature type="transmembrane region" description="Helical" evidence="1">
    <location>
        <begin position="134"/>
        <end position="155"/>
    </location>
</feature>
<keyword evidence="1" id="KW-1133">Transmembrane helix</keyword>
<evidence type="ECO:0000256" key="1">
    <source>
        <dbReference type="SAM" id="Phobius"/>
    </source>
</evidence>
<evidence type="ECO:0000313" key="3">
    <source>
        <dbReference type="Proteomes" id="UP000077381"/>
    </source>
</evidence>
<feature type="transmembrane region" description="Helical" evidence="1">
    <location>
        <begin position="257"/>
        <end position="280"/>
    </location>
</feature>
<evidence type="ECO:0000313" key="2">
    <source>
        <dbReference type="EMBL" id="OAH10088.1"/>
    </source>
</evidence>
<dbReference type="AlphaFoldDB" id="A0A177HIT4"/>
<proteinExistence type="predicted"/>
<gene>
    <name evidence="2" type="ORF">STSP_65950</name>
</gene>
<accession>A0A177HIT4</accession>
<feature type="transmembrane region" description="Helical" evidence="1">
    <location>
        <begin position="197"/>
        <end position="213"/>
    </location>
</feature>
<comment type="caution">
    <text evidence="2">The sequence shown here is derived from an EMBL/GenBank/DDBJ whole genome shotgun (WGS) entry which is preliminary data.</text>
</comment>
<evidence type="ECO:0008006" key="4">
    <source>
        <dbReference type="Google" id="ProtNLM"/>
    </source>
</evidence>
<feature type="transmembrane region" description="Helical" evidence="1">
    <location>
        <begin position="28"/>
        <end position="47"/>
    </location>
</feature>
<protein>
    <recommendedName>
        <fullName evidence="4">Glycosyltransferase RgtA/B/C/D-like domain-containing protein</fullName>
    </recommendedName>
</protein>